<feature type="zinc finger region" description="C3H1-type" evidence="8">
    <location>
        <begin position="386"/>
        <end position="413"/>
    </location>
</feature>
<evidence type="ECO:0000256" key="9">
    <source>
        <dbReference type="SAM" id="MobiDB-lite"/>
    </source>
</evidence>
<organism evidence="13 14">
    <name type="scientific">Lentinula aciculospora</name>
    <dbReference type="NCBI Taxonomy" id="153920"/>
    <lineage>
        <taxon>Eukaryota</taxon>
        <taxon>Fungi</taxon>
        <taxon>Dikarya</taxon>
        <taxon>Basidiomycota</taxon>
        <taxon>Agaricomycotina</taxon>
        <taxon>Agaricomycetes</taxon>
        <taxon>Agaricomycetidae</taxon>
        <taxon>Agaricales</taxon>
        <taxon>Marasmiineae</taxon>
        <taxon>Omphalotaceae</taxon>
        <taxon>Lentinula</taxon>
    </lineage>
</organism>
<keyword evidence="7" id="KW-0694">RNA-binding</keyword>
<evidence type="ECO:0000256" key="4">
    <source>
        <dbReference type="ARBA" id="ARBA00022771"/>
    </source>
</evidence>
<dbReference type="Gene3D" id="3.30.1370.210">
    <property type="match status" value="1"/>
</dbReference>
<comment type="caution">
    <text evidence="13">The sequence shown here is derived from an EMBL/GenBank/DDBJ whole genome shotgun (WGS) entry which is preliminary data.</text>
</comment>
<feature type="domain" description="C3H1-type" evidence="11">
    <location>
        <begin position="311"/>
        <end position="339"/>
    </location>
</feature>
<dbReference type="PANTHER" id="PTHR11224:SF10">
    <property type="entry name" value="IP09428P-RELATED"/>
    <property type="match status" value="1"/>
</dbReference>
<dbReference type="PROSITE" id="PS50102">
    <property type="entry name" value="RRM"/>
    <property type="match status" value="2"/>
</dbReference>
<gene>
    <name evidence="13" type="ORF">J3R30DRAFT_3512205</name>
</gene>
<evidence type="ECO:0000313" key="13">
    <source>
        <dbReference type="EMBL" id="KAJ4473864.1"/>
    </source>
</evidence>
<feature type="compositionally biased region" description="Polar residues" evidence="9">
    <location>
        <begin position="683"/>
        <end position="728"/>
    </location>
</feature>
<dbReference type="SUPFAM" id="SSF57850">
    <property type="entry name" value="RING/U-box"/>
    <property type="match status" value="2"/>
</dbReference>
<dbReference type="InterPro" id="IPR002867">
    <property type="entry name" value="IBR_dom"/>
</dbReference>
<feature type="compositionally biased region" description="Polar residues" evidence="9">
    <location>
        <begin position="169"/>
        <end position="193"/>
    </location>
</feature>
<feature type="zinc finger region" description="C3H1-type" evidence="8">
    <location>
        <begin position="63"/>
        <end position="90"/>
    </location>
</feature>
<dbReference type="InterPro" id="IPR000504">
    <property type="entry name" value="RRM_dom"/>
</dbReference>
<feature type="compositionally biased region" description="Low complexity" evidence="9">
    <location>
        <begin position="513"/>
        <end position="527"/>
    </location>
</feature>
<evidence type="ECO:0000313" key="14">
    <source>
        <dbReference type="Proteomes" id="UP001150266"/>
    </source>
</evidence>
<dbReference type="InterPro" id="IPR041367">
    <property type="entry name" value="Znf-CCCH_4"/>
</dbReference>
<feature type="domain" description="C3H1-type" evidence="11">
    <location>
        <begin position="2"/>
        <end position="29"/>
    </location>
</feature>
<evidence type="ECO:0000256" key="8">
    <source>
        <dbReference type="PROSITE-ProRule" id="PRU00723"/>
    </source>
</evidence>
<dbReference type="PROSITE" id="PS50103">
    <property type="entry name" value="ZF_C3H1"/>
    <property type="match status" value="6"/>
</dbReference>
<dbReference type="SUPFAM" id="SSF90229">
    <property type="entry name" value="CCCH zinc finger"/>
    <property type="match status" value="4"/>
</dbReference>
<dbReference type="PANTHER" id="PTHR11224">
    <property type="entry name" value="MAKORIN-RELATED"/>
    <property type="match status" value="1"/>
</dbReference>
<keyword evidence="2 8" id="KW-0479">Metal-binding</keyword>
<dbReference type="Pfam" id="PF00076">
    <property type="entry name" value="RRM_1"/>
    <property type="match status" value="1"/>
</dbReference>
<feature type="domain" description="C3H1-type" evidence="11">
    <location>
        <begin position="738"/>
        <end position="765"/>
    </location>
</feature>
<feature type="compositionally biased region" description="Low complexity" evidence="9">
    <location>
        <begin position="149"/>
        <end position="161"/>
    </location>
</feature>
<reference evidence="13" key="1">
    <citation type="submission" date="2022-08" db="EMBL/GenBank/DDBJ databases">
        <title>A Global Phylogenomic Analysis of the Shiitake Genus Lentinula.</title>
        <authorList>
            <consortium name="DOE Joint Genome Institute"/>
            <person name="Sierra-Patev S."/>
            <person name="Min B."/>
            <person name="Naranjo-Ortiz M."/>
            <person name="Looney B."/>
            <person name="Konkel Z."/>
            <person name="Slot J.C."/>
            <person name="Sakamoto Y."/>
            <person name="Steenwyk J.L."/>
            <person name="Rokas A."/>
            <person name="Carro J."/>
            <person name="Camarero S."/>
            <person name="Ferreira P."/>
            <person name="Molpeceres G."/>
            <person name="Ruiz-Duenas F.J."/>
            <person name="Serrano A."/>
            <person name="Henrissat B."/>
            <person name="Drula E."/>
            <person name="Hughes K.W."/>
            <person name="Mata J.L."/>
            <person name="Ishikawa N.K."/>
            <person name="Vargas-Isla R."/>
            <person name="Ushijima S."/>
            <person name="Smith C.A."/>
            <person name="Ahrendt S."/>
            <person name="Andreopoulos W."/>
            <person name="He G."/>
            <person name="Labutti K."/>
            <person name="Lipzen A."/>
            <person name="Ng V."/>
            <person name="Riley R."/>
            <person name="Sandor L."/>
            <person name="Barry K."/>
            <person name="Martinez A.T."/>
            <person name="Xiao Y."/>
            <person name="Gibbons J.G."/>
            <person name="Terashima K."/>
            <person name="Grigoriev I.V."/>
            <person name="Hibbett D.S."/>
        </authorList>
    </citation>
    <scope>NUCLEOTIDE SEQUENCE</scope>
    <source>
        <strain evidence="13">JLM2183</strain>
    </source>
</reference>
<feature type="zinc finger region" description="C3H1-type" evidence="8">
    <location>
        <begin position="738"/>
        <end position="765"/>
    </location>
</feature>
<feature type="domain" description="RRM" evidence="10">
    <location>
        <begin position="829"/>
        <end position="968"/>
    </location>
</feature>
<dbReference type="InterPro" id="IPR045072">
    <property type="entry name" value="MKRN-like"/>
</dbReference>
<dbReference type="SMART" id="SM00356">
    <property type="entry name" value="ZnF_C3H1"/>
    <property type="match status" value="6"/>
</dbReference>
<feature type="compositionally biased region" description="Basic and acidic residues" evidence="9">
    <location>
        <begin position="489"/>
        <end position="504"/>
    </location>
</feature>
<dbReference type="Pfam" id="PF18044">
    <property type="entry name" value="zf-CCCH_4"/>
    <property type="match status" value="1"/>
</dbReference>
<evidence type="ECO:0000256" key="1">
    <source>
        <dbReference type="ARBA" id="ARBA00022679"/>
    </source>
</evidence>
<dbReference type="InterPro" id="IPR017907">
    <property type="entry name" value="Znf_RING_CS"/>
</dbReference>
<dbReference type="GO" id="GO:0008270">
    <property type="term" value="F:zinc ion binding"/>
    <property type="evidence" value="ECO:0007669"/>
    <property type="project" value="UniProtKB-KW"/>
</dbReference>
<dbReference type="SUPFAM" id="SSF54928">
    <property type="entry name" value="RNA-binding domain, RBD"/>
    <property type="match status" value="2"/>
</dbReference>
<dbReference type="GO" id="GO:0000209">
    <property type="term" value="P:protein polyubiquitination"/>
    <property type="evidence" value="ECO:0007669"/>
    <property type="project" value="InterPro"/>
</dbReference>
<dbReference type="InterPro" id="IPR000571">
    <property type="entry name" value="Znf_CCCH"/>
</dbReference>
<proteinExistence type="predicted"/>
<keyword evidence="14" id="KW-1185">Reference proteome</keyword>
<dbReference type="InterPro" id="IPR036855">
    <property type="entry name" value="Znf_CCCH_sf"/>
</dbReference>
<dbReference type="PROSITE" id="PS00518">
    <property type="entry name" value="ZF_RING_1"/>
    <property type="match status" value="1"/>
</dbReference>
<dbReference type="CDD" id="cd20335">
    <property type="entry name" value="BRcat_RBR"/>
    <property type="match status" value="1"/>
</dbReference>
<evidence type="ECO:0000256" key="2">
    <source>
        <dbReference type="ARBA" id="ARBA00022723"/>
    </source>
</evidence>
<dbReference type="Proteomes" id="UP001150266">
    <property type="component" value="Unassembled WGS sequence"/>
</dbReference>
<dbReference type="GO" id="GO:0003723">
    <property type="term" value="F:RNA binding"/>
    <property type="evidence" value="ECO:0007669"/>
    <property type="project" value="UniProtKB-UniRule"/>
</dbReference>
<name>A0A9W9DJQ8_9AGAR</name>
<dbReference type="Pfam" id="PF01485">
    <property type="entry name" value="IBR"/>
    <property type="match status" value="1"/>
</dbReference>
<feature type="region of interest" description="Disordered" evidence="9">
    <location>
        <begin position="456"/>
        <end position="730"/>
    </location>
</feature>
<keyword evidence="4 8" id="KW-0863">Zinc-finger</keyword>
<feature type="domain" description="C3H1-type" evidence="11">
    <location>
        <begin position="63"/>
        <end position="90"/>
    </location>
</feature>
<evidence type="ECO:0000256" key="7">
    <source>
        <dbReference type="PROSITE-ProRule" id="PRU00176"/>
    </source>
</evidence>
<evidence type="ECO:0000259" key="11">
    <source>
        <dbReference type="PROSITE" id="PS50103"/>
    </source>
</evidence>
<keyword evidence="1" id="KW-0808">Transferase</keyword>
<evidence type="ECO:0000259" key="12">
    <source>
        <dbReference type="PROSITE" id="PS51873"/>
    </source>
</evidence>
<dbReference type="InterPro" id="IPR044066">
    <property type="entry name" value="TRIAD_supradom"/>
</dbReference>
<dbReference type="InterPro" id="IPR035979">
    <property type="entry name" value="RBD_domain_sf"/>
</dbReference>
<feature type="domain" description="C3H1-type" evidence="11">
    <location>
        <begin position="33"/>
        <end position="60"/>
    </location>
</feature>
<dbReference type="Gene3D" id="3.30.70.330">
    <property type="match status" value="3"/>
</dbReference>
<dbReference type="InterPro" id="IPR012677">
    <property type="entry name" value="Nucleotide-bd_a/b_plait_sf"/>
</dbReference>
<feature type="zinc finger region" description="C3H1-type" evidence="8">
    <location>
        <begin position="33"/>
        <end position="60"/>
    </location>
</feature>
<evidence type="ECO:0000256" key="6">
    <source>
        <dbReference type="ARBA" id="ARBA00022833"/>
    </source>
</evidence>
<evidence type="ECO:0000256" key="3">
    <source>
        <dbReference type="ARBA" id="ARBA00022737"/>
    </source>
</evidence>
<keyword evidence="3" id="KW-0677">Repeat</keyword>
<dbReference type="Gene3D" id="4.10.1000.10">
    <property type="entry name" value="Zinc finger, CCCH-type"/>
    <property type="match status" value="1"/>
</dbReference>
<feature type="domain" description="C3H1-type" evidence="11">
    <location>
        <begin position="386"/>
        <end position="413"/>
    </location>
</feature>
<dbReference type="SMART" id="SM00360">
    <property type="entry name" value="RRM"/>
    <property type="match status" value="2"/>
</dbReference>
<dbReference type="Pfam" id="PF18345">
    <property type="entry name" value="zf_CCCH_4"/>
    <property type="match status" value="1"/>
</dbReference>
<feature type="zinc finger region" description="C3H1-type" evidence="8">
    <location>
        <begin position="311"/>
        <end position="339"/>
    </location>
</feature>
<dbReference type="EMBL" id="JAOTPV010000017">
    <property type="protein sequence ID" value="KAJ4473864.1"/>
    <property type="molecule type" value="Genomic_DNA"/>
</dbReference>
<dbReference type="Pfam" id="PF14608">
    <property type="entry name" value="zf-CCCH_2"/>
    <property type="match status" value="3"/>
</dbReference>
<dbReference type="CDD" id="cd00590">
    <property type="entry name" value="RRM_SF"/>
    <property type="match status" value="1"/>
</dbReference>
<dbReference type="InterPro" id="IPR013083">
    <property type="entry name" value="Znf_RING/FYVE/PHD"/>
</dbReference>
<feature type="domain" description="RRM" evidence="10">
    <location>
        <begin position="997"/>
        <end position="1073"/>
    </location>
</feature>
<feature type="region of interest" description="Disordered" evidence="9">
    <location>
        <begin position="149"/>
        <end position="193"/>
    </location>
</feature>
<keyword evidence="5" id="KW-0833">Ubl conjugation pathway</keyword>
<protein>
    <recommendedName>
        <fullName evidence="15">RING-type E3 ubiquitin transferase</fullName>
    </recommendedName>
</protein>
<sequence length="1454" mass="161180">MNSIKPPCSFFAKNACNNGENCRFSHDIAPLVSSSKTVCSYFLKGDCRYGDKCLNVHSRTSQDFQPSLCKFFIKGECKNGSDCVYRHEKGPASRSPHSTSLGPEIADRGLSCLLAASRRSIDITYLASNSNSPLFPLGSVSMLQINSATQSNSTSSSPGTSVVPMLDSVNFSNEPEGNNASSNEGDINVTNGDTQEVTSDDERYSGFGQQESQTLESSQIMPVTEVTEVYGEYSPEPGSIHVPYTTPSTFFGQNSSTGVVVHAAPYYDPNLYARTQSMVPNYTRISYFPHNYPGVNDSPALVASTPSGKTKSSLPWCQQHIAYGFCQFGTSCKFRHYLTDYELQKLSAERDEVPRVERVQGEPRAERAQETPGVSYNKEYREIIHRQNKEECRFWKTGSCKRGDSCRYSHADPGAFPVIEDNTSSPNHGNDYFGCGSTSDAVAIADASDRGLHAPAVESWGDSGDWGDASVGWDIQPSASPSNGTSGKGPEKRNGDDDGNRREGQLGTKSIHSQSSSGSRDSRSGSSNRFKETRRKESRRRGRETTPHLHGKGRRSRWDDEDSRGSDKARPQSSTRSSVEAGLTGSSRWPDADELTSEPSNKSPGNDEIDRVSPSGDDQLNTALDEPPSGSWNQTWEQSARMVGSEQTMENSDKGAYDPDSSGSDGNVGLTHDSIEGQDGGIESTTDYVGEKNPTTEGDNMGWTSGDTQSSINWDTADDSWNASNWDQSESEDYYHGPRKKLPCKAFGQGYCSWGDACWYLHVPPEGDVDGRSDATMINEINEASVPTDLEREDIMSPSTTITRQSFHCEVKYSQNACPEQILTAFESNAMFVFDVPFSFGEDELSGFVSRFGMVREIQVEFLNTGDTCYRAKVTFADKRDAEEAVKHLHEHSDLGSKTVLRAYLDSKAPNIYNWHPSQFSPSVKLSYPTPSRTAWVYFESMDFYKKAEGLNGEILNGRKIKIPKLPRLKKQTYLPLRVEGLSMDTEKKEILAFFKNSVLVEMISPTYIDNPANQLETLLQACGELEQLVLDTSFPSEKTRAVGFARFSDADAAAGAVANLNDTVRAFLGDGRLSVQSIFYWCYHLSRQKISVVRGEIESLQKIHSSAIKVQECVQLNGDVELRIYGTELIPFAEARRDFDVLMKGEIVLNDDDDNTGRALWDDYFDLPSGTKQLDQLNTRHTGSFFIERDFRNRHVLVFGNKERRTLAKDVLQKLLAKVQNCVLTVGVSDSSMGCMIRAGYANERDVSDKLRFDFVSRVITIRGGADEREKEWAKISKFIEESDTSSSPTIVDQGSCRLCLSESSIAVERSSLGCEHKFCKRCLALWFKSTINPNFTPITCIAAVNVDNAVNGGEEVETNPRCSAPIPYSLIRKILSDEEQSDLLEHSFLSHIWTHPDEFKLCPTYNCVMAYRVGSPGSLIHCPECKKWICGSCHVEVHEGLTCSQYIDLTCN</sequence>
<evidence type="ECO:0000259" key="10">
    <source>
        <dbReference type="PROSITE" id="PS50102"/>
    </source>
</evidence>
<dbReference type="PROSITE" id="PS51873">
    <property type="entry name" value="TRIAD"/>
    <property type="match status" value="1"/>
</dbReference>
<evidence type="ECO:0008006" key="15">
    <source>
        <dbReference type="Google" id="ProtNLM"/>
    </source>
</evidence>
<feature type="zinc finger region" description="C3H1-type" evidence="8">
    <location>
        <begin position="2"/>
        <end position="29"/>
    </location>
</feature>
<evidence type="ECO:0000256" key="5">
    <source>
        <dbReference type="ARBA" id="ARBA00022786"/>
    </source>
</evidence>
<dbReference type="OrthoDB" id="1431934at2759"/>
<feature type="domain" description="RING-type" evidence="12">
    <location>
        <begin position="1294"/>
        <end position="1454"/>
    </location>
</feature>
<dbReference type="GO" id="GO:0061630">
    <property type="term" value="F:ubiquitin protein ligase activity"/>
    <property type="evidence" value="ECO:0007669"/>
    <property type="project" value="InterPro"/>
</dbReference>
<dbReference type="Gene3D" id="3.30.40.10">
    <property type="entry name" value="Zinc/RING finger domain, C3HC4 (zinc finger)"/>
    <property type="match status" value="1"/>
</dbReference>
<accession>A0A9W9DJQ8</accession>
<keyword evidence="6 8" id="KW-0862">Zinc</keyword>